<reference evidence="2" key="1">
    <citation type="submission" date="2022-12" db="EMBL/GenBank/DDBJ databases">
        <authorList>
            <person name="Petersen C."/>
        </authorList>
    </citation>
    <scope>NUCLEOTIDE SEQUENCE</scope>
    <source>
        <strain evidence="2">IBT 35673</strain>
    </source>
</reference>
<reference evidence="2" key="2">
    <citation type="journal article" date="2023" name="IMA Fungus">
        <title>Comparative genomic study of the Penicillium genus elucidates a diverse pangenome and 15 lateral gene transfer events.</title>
        <authorList>
            <person name="Petersen C."/>
            <person name="Sorensen T."/>
            <person name="Nielsen M.R."/>
            <person name="Sondergaard T.E."/>
            <person name="Sorensen J.L."/>
            <person name="Fitzpatrick D.A."/>
            <person name="Frisvad J.C."/>
            <person name="Nielsen K.L."/>
        </authorList>
    </citation>
    <scope>NUCLEOTIDE SEQUENCE</scope>
    <source>
        <strain evidence="2">IBT 35673</strain>
    </source>
</reference>
<feature type="region of interest" description="Disordered" evidence="1">
    <location>
        <begin position="1"/>
        <end position="24"/>
    </location>
</feature>
<proteinExistence type="predicted"/>
<organism evidence="2 3">
    <name type="scientific">Penicillium brevicompactum</name>
    <dbReference type="NCBI Taxonomy" id="5074"/>
    <lineage>
        <taxon>Eukaryota</taxon>
        <taxon>Fungi</taxon>
        <taxon>Dikarya</taxon>
        <taxon>Ascomycota</taxon>
        <taxon>Pezizomycotina</taxon>
        <taxon>Eurotiomycetes</taxon>
        <taxon>Eurotiomycetidae</taxon>
        <taxon>Eurotiales</taxon>
        <taxon>Aspergillaceae</taxon>
        <taxon>Penicillium</taxon>
    </lineage>
</organism>
<gene>
    <name evidence="2" type="ORF">N7452_003656</name>
</gene>
<dbReference type="AlphaFoldDB" id="A0A9W9UK67"/>
<sequence>MVPTGPTEATGLTGGATTRMEFPSPPYLKRELMNGRYSGANRPALIIRGQECILELLRYVENHIATLRQAETASNGADAALAQLHEARFNIRARIRRAGTLLQELDWEI</sequence>
<evidence type="ECO:0000256" key="1">
    <source>
        <dbReference type="SAM" id="MobiDB-lite"/>
    </source>
</evidence>
<evidence type="ECO:0000313" key="3">
    <source>
        <dbReference type="Proteomes" id="UP001147695"/>
    </source>
</evidence>
<accession>A0A9W9UK67</accession>
<name>A0A9W9UK67_PENBR</name>
<dbReference type="Proteomes" id="UP001147695">
    <property type="component" value="Unassembled WGS sequence"/>
</dbReference>
<comment type="caution">
    <text evidence="2">The sequence shown here is derived from an EMBL/GenBank/DDBJ whole genome shotgun (WGS) entry which is preliminary data.</text>
</comment>
<feature type="compositionally biased region" description="Low complexity" evidence="1">
    <location>
        <begin position="1"/>
        <end position="18"/>
    </location>
</feature>
<evidence type="ECO:0000313" key="2">
    <source>
        <dbReference type="EMBL" id="KAJ5345652.1"/>
    </source>
</evidence>
<protein>
    <submittedName>
        <fullName evidence="2">Uncharacterized protein</fullName>
    </submittedName>
</protein>
<dbReference type="EMBL" id="JAPZBQ010000002">
    <property type="protein sequence ID" value="KAJ5345652.1"/>
    <property type="molecule type" value="Genomic_DNA"/>
</dbReference>